<keyword evidence="3" id="KW-1185">Reference proteome</keyword>
<protein>
    <submittedName>
        <fullName evidence="2">Uncharacterized protein</fullName>
    </submittedName>
</protein>
<reference evidence="2 3" key="1">
    <citation type="submission" date="2010-05" db="EMBL/GenBank/DDBJ databases">
        <title>The Genome Sequence of Thecamonas trahens ATCC 50062.</title>
        <authorList>
            <consortium name="The Broad Institute Genome Sequencing Platform"/>
            <person name="Russ C."/>
            <person name="Cuomo C."/>
            <person name="Shea T."/>
            <person name="Young S.K."/>
            <person name="Zeng Q."/>
            <person name="Koehrsen M."/>
            <person name="Haas B."/>
            <person name="Borodovsky M."/>
            <person name="Guigo R."/>
            <person name="Alvarado L."/>
            <person name="Berlin A."/>
            <person name="Bochicchio J."/>
            <person name="Borenstein D."/>
            <person name="Chapman S."/>
            <person name="Chen Z."/>
            <person name="Freedman E."/>
            <person name="Gellesch M."/>
            <person name="Goldberg J."/>
            <person name="Griggs A."/>
            <person name="Gujja S."/>
            <person name="Heilman E."/>
            <person name="Heiman D."/>
            <person name="Hepburn T."/>
            <person name="Howarth C."/>
            <person name="Jen D."/>
            <person name="Larson L."/>
            <person name="Mehta T."/>
            <person name="Park D."/>
            <person name="Pearson M."/>
            <person name="Roberts A."/>
            <person name="Saif S."/>
            <person name="Shenoy N."/>
            <person name="Sisk P."/>
            <person name="Stolte C."/>
            <person name="Sykes S."/>
            <person name="Thomson T."/>
            <person name="Walk T."/>
            <person name="White J."/>
            <person name="Yandava C."/>
            <person name="Burger G."/>
            <person name="Gray M.W."/>
            <person name="Holland P.W.H."/>
            <person name="King N."/>
            <person name="Lang F.B.F."/>
            <person name="Roger A.J."/>
            <person name="Ruiz-Trillo I."/>
            <person name="Lander E."/>
            <person name="Nusbaum C."/>
        </authorList>
    </citation>
    <scope>NUCLEOTIDE SEQUENCE [LARGE SCALE GENOMIC DNA]</scope>
    <source>
        <strain evidence="2 3">ATCC 50062</strain>
    </source>
</reference>
<dbReference type="GeneID" id="25561096"/>
<sequence>MNSYRPDVEFEPLVRNDELLEGLYSIEVKGMPSWVEDAIDEMHDALEAVYTTRQNLRNEESRKKLAAMMSFSAEREQQLHNESLGEGQVLSFDDDE</sequence>
<evidence type="ECO:0000313" key="3">
    <source>
        <dbReference type="Proteomes" id="UP000054408"/>
    </source>
</evidence>
<gene>
    <name evidence="2" type="ORF">AMSG_01341</name>
</gene>
<dbReference type="Proteomes" id="UP000054408">
    <property type="component" value="Unassembled WGS sequence"/>
</dbReference>
<organism evidence="2 3">
    <name type="scientific">Thecamonas trahens ATCC 50062</name>
    <dbReference type="NCBI Taxonomy" id="461836"/>
    <lineage>
        <taxon>Eukaryota</taxon>
        <taxon>Apusozoa</taxon>
        <taxon>Apusomonadida</taxon>
        <taxon>Apusomonadidae</taxon>
        <taxon>Thecamonas</taxon>
    </lineage>
</organism>
<dbReference type="AlphaFoldDB" id="A0A0L0DMV0"/>
<feature type="region of interest" description="Disordered" evidence="1">
    <location>
        <begin position="73"/>
        <end position="96"/>
    </location>
</feature>
<evidence type="ECO:0000313" key="2">
    <source>
        <dbReference type="EMBL" id="KNC53632.1"/>
    </source>
</evidence>
<proteinExistence type="predicted"/>
<dbReference type="EMBL" id="GL349437">
    <property type="protein sequence ID" value="KNC53632.1"/>
    <property type="molecule type" value="Genomic_DNA"/>
</dbReference>
<name>A0A0L0DMV0_THETB</name>
<evidence type="ECO:0000256" key="1">
    <source>
        <dbReference type="SAM" id="MobiDB-lite"/>
    </source>
</evidence>
<dbReference type="RefSeq" id="XP_013761949.1">
    <property type="nucleotide sequence ID" value="XM_013906495.1"/>
</dbReference>
<accession>A0A0L0DMV0</accession>